<feature type="compositionally biased region" description="Basic and acidic residues" evidence="4">
    <location>
        <begin position="15"/>
        <end position="25"/>
    </location>
</feature>
<keyword evidence="1 3" id="KW-0547">Nucleotide-binding</keyword>
<dbReference type="AlphaFoldDB" id="A0A2A2F251"/>
<dbReference type="Pfam" id="PF03969">
    <property type="entry name" value="AFG1_ATPase"/>
    <property type="match status" value="1"/>
</dbReference>
<keyword evidence="2 3" id="KW-0067">ATP-binding</keyword>
<dbReference type="InterPro" id="IPR030870">
    <property type="entry name" value="ZapE"/>
</dbReference>
<feature type="region of interest" description="Disordered" evidence="4">
    <location>
        <begin position="1"/>
        <end position="27"/>
    </location>
</feature>
<keyword evidence="3" id="KW-0963">Cytoplasm</keyword>
<evidence type="ECO:0000256" key="3">
    <source>
        <dbReference type="HAMAP-Rule" id="MF_01919"/>
    </source>
</evidence>
<dbReference type="GO" id="GO:0005524">
    <property type="term" value="F:ATP binding"/>
    <property type="evidence" value="ECO:0007669"/>
    <property type="project" value="UniProtKB-UniRule"/>
</dbReference>
<comment type="subunit">
    <text evidence="3">Interacts with FtsZ.</text>
</comment>
<dbReference type="InterPro" id="IPR027417">
    <property type="entry name" value="P-loop_NTPase"/>
</dbReference>
<sequence length="374" mass="42803">MSASDATPSAGPLARYREDQDHAGFQRDSAQETAIQNLQSLYEKLVAAEAGRNRAGKRLMRKLRRGREEPVTGLYFWGGVGRGKTYMMDLFYDSLPFERKLRVHFHRFMQRVHRELAELEGYSDPLDTIAERFAAECRVICFDEFFVSEIGDAMILANLLDGLFHRGVTLVCTSNIEPDGLYWNGLQRARFLPAIDLLNRYTKVLNIDGGVDYRLRTLEQAQLFHTPLGPEAEESLLKSYEELALTGGDQGQDLEINGRLIHARRHADDVVWFDFQELCDGPRSQNDYIELAREFHAVVLSNVPVMGADSDDRARRFINLVDEFYDRCVKLIISAEAPIPDLYTGSNLAFEFERTESRLLEMQSHDYLELPHKA</sequence>
<keyword evidence="3" id="KW-0378">Hydrolase</keyword>
<dbReference type="EMBL" id="NSKD01000007">
    <property type="protein sequence ID" value="PAU78699.1"/>
    <property type="molecule type" value="Genomic_DNA"/>
</dbReference>
<comment type="function">
    <text evidence="3">Reduces the stability of FtsZ polymers in the presence of ATP.</text>
</comment>
<keyword evidence="3" id="KW-0131">Cell cycle</keyword>
<comment type="similarity">
    <text evidence="3">Belongs to the AFG1 ATPase family. ZapE subfamily.</text>
</comment>
<dbReference type="GO" id="GO:0016887">
    <property type="term" value="F:ATP hydrolysis activity"/>
    <property type="evidence" value="ECO:0007669"/>
    <property type="project" value="UniProtKB-UniRule"/>
</dbReference>
<dbReference type="Gene3D" id="3.40.50.300">
    <property type="entry name" value="P-loop containing nucleotide triphosphate hydrolases"/>
    <property type="match status" value="1"/>
</dbReference>
<name>A0A2A2F251_9GAMM</name>
<evidence type="ECO:0000313" key="6">
    <source>
        <dbReference type="Proteomes" id="UP000218896"/>
    </source>
</evidence>
<evidence type="ECO:0000256" key="2">
    <source>
        <dbReference type="ARBA" id="ARBA00022840"/>
    </source>
</evidence>
<dbReference type="SUPFAM" id="SSF52540">
    <property type="entry name" value="P-loop containing nucleoside triphosphate hydrolases"/>
    <property type="match status" value="1"/>
</dbReference>
<gene>
    <name evidence="3" type="primary">zapE</name>
    <name evidence="5" type="ORF">CK501_13510</name>
</gene>
<keyword evidence="6" id="KW-1185">Reference proteome</keyword>
<comment type="subcellular location">
    <subcellularLocation>
        <location evidence="3">Cytoplasm</location>
    </subcellularLocation>
</comment>
<accession>A0A2A2F251</accession>
<dbReference type="GO" id="GO:0032153">
    <property type="term" value="C:cell division site"/>
    <property type="evidence" value="ECO:0007669"/>
    <property type="project" value="TreeGrafter"/>
</dbReference>
<dbReference type="OrthoDB" id="9774491at2"/>
<dbReference type="Proteomes" id="UP000218896">
    <property type="component" value="Unassembled WGS sequence"/>
</dbReference>
<protein>
    <recommendedName>
        <fullName evidence="3">Cell division protein ZapE</fullName>
    </recommendedName>
    <alternativeName>
        <fullName evidence="3">Z ring-associated protein ZapE</fullName>
    </alternativeName>
</protein>
<keyword evidence="3 5" id="KW-0132">Cell division</keyword>
<dbReference type="GO" id="GO:0051301">
    <property type="term" value="P:cell division"/>
    <property type="evidence" value="ECO:0007669"/>
    <property type="project" value="UniProtKB-UniRule"/>
</dbReference>
<reference evidence="5 6" key="1">
    <citation type="submission" date="2017-08" db="EMBL/GenBank/DDBJ databases">
        <title>Halovibrio sewagensis sp. nov., isolated from wastewater of high salinity.</title>
        <authorList>
            <person name="Dong X."/>
            <person name="Zhang G."/>
        </authorList>
    </citation>
    <scope>NUCLEOTIDE SEQUENCE [LARGE SCALE GENOMIC DNA]</scope>
    <source>
        <strain evidence="5 6">YL5-2</strain>
    </source>
</reference>
<comment type="caution">
    <text evidence="5">The sequence shown here is derived from an EMBL/GenBank/DDBJ whole genome shotgun (WGS) entry which is preliminary data.</text>
</comment>
<organism evidence="5 6">
    <name type="scientific">Halovibrio salipaludis</name>
    <dbReference type="NCBI Taxonomy" id="2032626"/>
    <lineage>
        <taxon>Bacteria</taxon>
        <taxon>Pseudomonadati</taxon>
        <taxon>Pseudomonadota</taxon>
        <taxon>Gammaproteobacteria</taxon>
        <taxon>Oceanospirillales</taxon>
        <taxon>Halomonadaceae</taxon>
        <taxon>Halovibrio</taxon>
    </lineage>
</organism>
<dbReference type="RefSeq" id="WP_095618271.1">
    <property type="nucleotide sequence ID" value="NZ_NSKD01000007.1"/>
</dbReference>
<feature type="binding site" evidence="3">
    <location>
        <begin position="78"/>
        <end position="85"/>
    </location>
    <ligand>
        <name>ATP</name>
        <dbReference type="ChEBI" id="CHEBI:30616"/>
    </ligand>
</feature>
<dbReference type="PANTHER" id="PTHR12169">
    <property type="entry name" value="ATPASE N2B"/>
    <property type="match status" value="1"/>
</dbReference>
<dbReference type="PANTHER" id="PTHR12169:SF6">
    <property type="entry name" value="AFG1-LIKE ATPASE"/>
    <property type="match status" value="1"/>
</dbReference>
<evidence type="ECO:0000313" key="5">
    <source>
        <dbReference type="EMBL" id="PAU78699.1"/>
    </source>
</evidence>
<dbReference type="HAMAP" id="MF_01919">
    <property type="entry name" value="ZapE"/>
    <property type="match status" value="1"/>
</dbReference>
<dbReference type="InterPro" id="IPR005654">
    <property type="entry name" value="ATPase_AFG1-like"/>
</dbReference>
<evidence type="ECO:0000256" key="1">
    <source>
        <dbReference type="ARBA" id="ARBA00022741"/>
    </source>
</evidence>
<evidence type="ECO:0000256" key="4">
    <source>
        <dbReference type="SAM" id="MobiDB-lite"/>
    </source>
</evidence>
<dbReference type="NCBIfam" id="NF040713">
    <property type="entry name" value="ZapE"/>
    <property type="match status" value="1"/>
</dbReference>
<dbReference type="GO" id="GO:0005737">
    <property type="term" value="C:cytoplasm"/>
    <property type="evidence" value="ECO:0007669"/>
    <property type="project" value="UniProtKB-SubCell"/>
</dbReference>
<proteinExistence type="inferred from homology"/>